<dbReference type="OrthoDB" id="5984880at2759"/>
<accession>A0A8K0EUQ7</accession>
<keyword evidence="2" id="KW-0808">Transferase</keyword>
<dbReference type="Gene3D" id="3.40.50.150">
    <property type="entry name" value="Vaccinia Virus protein VP39"/>
    <property type="match status" value="1"/>
</dbReference>
<dbReference type="EMBL" id="OV696689">
    <property type="protein sequence ID" value="CAH1263431.1"/>
    <property type="molecule type" value="Genomic_DNA"/>
</dbReference>
<dbReference type="SUPFAM" id="SSF53335">
    <property type="entry name" value="S-adenosyl-L-methionine-dependent methyltransferases"/>
    <property type="match status" value="1"/>
</dbReference>
<evidence type="ECO:0000313" key="3">
    <source>
        <dbReference type="EMBL" id="CAH1263431.1"/>
    </source>
</evidence>
<protein>
    <submittedName>
        <fullName evidence="3">HNMT protein</fullName>
    </submittedName>
</protein>
<dbReference type="FunFam" id="3.40.50.150:FF:000118">
    <property type="entry name" value="Histamine N-methyltransferase"/>
    <property type="match status" value="1"/>
</dbReference>
<evidence type="ECO:0000256" key="1">
    <source>
        <dbReference type="ARBA" id="ARBA00022603"/>
    </source>
</evidence>
<dbReference type="Proteomes" id="UP000838412">
    <property type="component" value="Chromosome 4"/>
</dbReference>
<dbReference type="Pfam" id="PF13489">
    <property type="entry name" value="Methyltransf_23"/>
    <property type="match status" value="1"/>
</dbReference>
<name>A0A8K0EUQ7_BRALA</name>
<dbReference type="GO" id="GO:0008168">
    <property type="term" value="F:methyltransferase activity"/>
    <property type="evidence" value="ECO:0007669"/>
    <property type="project" value="UniProtKB-KW"/>
</dbReference>
<evidence type="ECO:0000313" key="4">
    <source>
        <dbReference type="Proteomes" id="UP000838412"/>
    </source>
</evidence>
<gene>
    <name evidence="3" type="primary">HNMT</name>
    <name evidence="3" type="ORF">BLAG_LOCUS18133</name>
</gene>
<evidence type="ECO:0000256" key="2">
    <source>
        <dbReference type="ARBA" id="ARBA00022679"/>
    </source>
</evidence>
<proteinExistence type="predicted"/>
<reference evidence="3" key="1">
    <citation type="submission" date="2022-01" db="EMBL/GenBank/DDBJ databases">
        <authorList>
            <person name="Braso-Vives M."/>
        </authorList>
    </citation>
    <scope>NUCLEOTIDE SEQUENCE</scope>
</reference>
<keyword evidence="1" id="KW-0489">Methyltransferase</keyword>
<sequence>MSELYSDRAAEVGKLGATLSRAVSGKILRALMAAVERGKDVHQESYGPMVPDSTLCEPGTDVRVLGIGSGSGESDSIILKKLLQRHNSVYSRVVEPSGEMIKRYKALVREDTSLGAVKFDWRQQTAEEYFQTKEGTKFHLAHAVHVLYNVEDHDATLRNMWEQLANGGYMFLVMQSDKGDWGGLRHKLWEEFGQGDRLKTWFRTSGDVKQCLDRAGISYVTTENEADINVTECFREKSEAGKLLLDFLTHTPYVSSEPEIRSMVLEYIRCNSSLVDDRLIFKTMNEAILSLKTV</sequence>
<dbReference type="GO" id="GO:0032259">
    <property type="term" value="P:methylation"/>
    <property type="evidence" value="ECO:0007669"/>
    <property type="project" value="UniProtKB-KW"/>
</dbReference>
<organism evidence="3 4">
    <name type="scientific">Branchiostoma lanceolatum</name>
    <name type="common">Common lancelet</name>
    <name type="synonym">Amphioxus lanceolatum</name>
    <dbReference type="NCBI Taxonomy" id="7740"/>
    <lineage>
        <taxon>Eukaryota</taxon>
        <taxon>Metazoa</taxon>
        <taxon>Chordata</taxon>
        <taxon>Cephalochordata</taxon>
        <taxon>Leptocardii</taxon>
        <taxon>Amphioxiformes</taxon>
        <taxon>Branchiostomatidae</taxon>
        <taxon>Branchiostoma</taxon>
    </lineage>
</organism>
<dbReference type="InterPro" id="IPR029063">
    <property type="entry name" value="SAM-dependent_MTases_sf"/>
</dbReference>
<dbReference type="AlphaFoldDB" id="A0A8K0EUQ7"/>
<keyword evidence="4" id="KW-1185">Reference proteome</keyword>